<dbReference type="Proteomes" id="UP000594263">
    <property type="component" value="Unplaced"/>
</dbReference>
<sequence length="145" mass="16874">MDVMRLPAEAQSTRAKRYWRRNKYYHSRLPGSVPPRRKLPVLKLGGQDPDHQRRWKLKSPRKLKLRALISPIRLLAKLRDAYIKMMLNLDRKMGMGRVSFSNSKRAEGMMAIGGHLVDARLVVEIYNRMVADKIINQTEAAEHIE</sequence>
<dbReference type="PANTHER" id="PTHR33702:SF2">
    <property type="match status" value="1"/>
</dbReference>
<organism evidence="1 2">
    <name type="scientific">Kalanchoe fedtschenkoi</name>
    <name type="common">Lavender scallops</name>
    <name type="synonym">South American air plant</name>
    <dbReference type="NCBI Taxonomy" id="63787"/>
    <lineage>
        <taxon>Eukaryota</taxon>
        <taxon>Viridiplantae</taxon>
        <taxon>Streptophyta</taxon>
        <taxon>Embryophyta</taxon>
        <taxon>Tracheophyta</taxon>
        <taxon>Spermatophyta</taxon>
        <taxon>Magnoliopsida</taxon>
        <taxon>eudicotyledons</taxon>
        <taxon>Gunneridae</taxon>
        <taxon>Pentapetalae</taxon>
        <taxon>Saxifragales</taxon>
        <taxon>Crassulaceae</taxon>
        <taxon>Kalanchoe</taxon>
    </lineage>
</organism>
<evidence type="ECO:0000313" key="2">
    <source>
        <dbReference type="Proteomes" id="UP000594263"/>
    </source>
</evidence>
<accession>A0A7N0ZXV7</accession>
<dbReference type="Gramene" id="Kaladp0050s0331.1.v1.1">
    <property type="protein sequence ID" value="Kaladp0050s0331.1.v1.1.CDS.1"/>
    <property type="gene ID" value="Kaladp0050s0331.v1.1"/>
</dbReference>
<evidence type="ECO:0000313" key="1">
    <source>
        <dbReference type="EnsemblPlants" id="Kaladp0050s0331.1.v1.1.CDS.1"/>
    </source>
</evidence>
<name>A0A7N0ZXV7_KALFE</name>
<proteinExistence type="predicted"/>
<reference evidence="1" key="1">
    <citation type="submission" date="2021-01" db="UniProtKB">
        <authorList>
            <consortium name="EnsemblPlants"/>
        </authorList>
    </citation>
    <scope>IDENTIFICATION</scope>
</reference>
<protein>
    <submittedName>
        <fullName evidence="1">Uncharacterized protein</fullName>
    </submittedName>
</protein>
<dbReference type="PANTHER" id="PTHR33702">
    <property type="entry name" value="BNAA09G40010D PROTEIN"/>
    <property type="match status" value="1"/>
</dbReference>
<dbReference type="AlphaFoldDB" id="A0A7N0ZXV7"/>
<dbReference type="EnsemblPlants" id="Kaladp0050s0331.1.v1.1">
    <property type="protein sequence ID" value="Kaladp0050s0331.1.v1.1.CDS.1"/>
    <property type="gene ID" value="Kaladp0050s0331.v1.1"/>
</dbReference>
<keyword evidence="2" id="KW-1185">Reference proteome</keyword>